<gene>
    <name evidence="2" type="ORF">H8K33_00590</name>
</gene>
<dbReference type="EMBL" id="JACOFU010000001">
    <property type="protein sequence ID" value="MBC3829998.1"/>
    <property type="molecule type" value="Genomic_DNA"/>
</dbReference>
<keyword evidence="1" id="KW-0732">Signal</keyword>
<name>A0ABR6XL60_9BURK</name>
<feature type="chain" id="PRO_5045602063" evidence="1">
    <location>
        <begin position="28"/>
        <end position="400"/>
    </location>
</feature>
<organism evidence="2 3">
    <name type="scientific">Undibacterium amnicola</name>
    <dbReference type="NCBI Taxonomy" id="1834038"/>
    <lineage>
        <taxon>Bacteria</taxon>
        <taxon>Pseudomonadati</taxon>
        <taxon>Pseudomonadota</taxon>
        <taxon>Betaproteobacteria</taxon>
        <taxon>Burkholderiales</taxon>
        <taxon>Oxalobacteraceae</taxon>
        <taxon>Undibacterium</taxon>
    </lineage>
</organism>
<evidence type="ECO:0000313" key="2">
    <source>
        <dbReference type="EMBL" id="MBC3829998.1"/>
    </source>
</evidence>
<protein>
    <submittedName>
        <fullName evidence="2">Uncharacterized protein</fullName>
    </submittedName>
</protein>
<accession>A0ABR6XL60</accession>
<feature type="signal peptide" evidence="1">
    <location>
        <begin position="1"/>
        <end position="27"/>
    </location>
</feature>
<comment type="caution">
    <text evidence="2">The sequence shown here is derived from an EMBL/GenBank/DDBJ whole genome shotgun (WGS) entry which is preliminary data.</text>
</comment>
<sequence>MLKLMKTKKPLLAVILSALFFTAPVYATKLNVTVPEKVFAFEFQLADTETPQSDKVAAKDADKKQGIIRSEVFVKHAPRGELLSHAQGFRMAEKIIKNAPYSAEVITENQQKLADGNVIANKVSMLTYRDSQGRTREEIRDPKGEIRTIIINDPESGRIVLNPKTKTALKMMPIVSMKAGKPALNIVTENITKAADGKEIIELKLAGEGDKQGERHVVVRRAVKSADGKVISGDMERNMTIDVRGPESGRGMEMHGGSAVFDASFSRIFSDAKWSAKRQTKTLGSRDFDGVKADGKVLSYEIPAGEIGNVNPIVVSDESWTSPELQITVYSKHSDPRSGERIYRLTNLKRDEVPASMFTVPSDYKLSDLSKEMGKVMKFDWSDKTDKAQKNEKEIKVEKK</sequence>
<evidence type="ECO:0000256" key="1">
    <source>
        <dbReference type="SAM" id="SignalP"/>
    </source>
</evidence>
<evidence type="ECO:0000313" key="3">
    <source>
        <dbReference type="Proteomes" id="UP000643610"/>
    </source>
</evidence>
<dbReference type="Proteomes" id="UP000643610">
    <property type="component" value="Unassembled WGS sequence"/>
</dbReference>
<keyword evidence="3" id="KW-1185">Reference proteome</keyword>
<reference evidence="2 3" key="1">
    <citation type="submission" date="2020-08" db="EMBL/GenBank/DDBJ databases">
        <title>Novel species isolated from subtropical streams in China.</title>
        <authorList>
            <person name="Lu H."/>
        </authorList>
    </citation>
    <scope>NUCLEOTIDE SEQUENCE [LARGE SCALE GENOMIC DNA]</scope>
    <source>
        <strain evidence="2 3">KCTC 52442</strain>
    </source>
</reference>
<proteinExistence type="predicted"/>